<keyword evidence="10" id="KW-0732">Signal</keyword>
<name>A0A1T5LBV4_9FIRM</name>
<dbReference type="Gene3D" id="3.50.30.30">
    <property type="match status" value="1"/>
</dbReference>
<organism evidence="22 23">
    <name type="scientific">Maledivibacter halophilus</name>
    <dbReference type="NCBI Taxonomy" id="36842"/>
    <lineage>
        <taxon>Bacteria</taxon>
        <taxon>Bacillati</taxon>
        <taxon>Bacillota</taxon>
        <taxon>Clostridia</taxon>
        <taxon>Peptostreptococcales</taxon>
        <taxon>Caminicellaceae</taxon>
        <taxon>Maledivibacter</taxon>
    </lineage>
</organism>
<dbReference type="Gene3D" id="3.40.630.10">
    <property type="entry name" value="Zn peptidases"/>
    <property type="match status" value="1"/>
</dbReference>
<comment type="subunit">
    <text evidence="19">Homodimer. The monomeric form is inactive while the homodimer is active.</text>
</comment>
<keyword evidence="12" id="KW-0256">Endoplasmic reticulum</keyword>
<dbReference type="PANTHER" id="PTHR12053:SF3">
    <property type="entry name" value="CARBOXYPEPTIDASE Q"/>
    <property type="match status" value="1"/>
</dbReference>
<keyword evidence="9" id="KW-0479">Metal-binding</keyword>
<accession>A0A1T5LBV4</accession>
<evidence type="ECO:0000256" key="8">
    <source>
        <dbReference type="ARBA" id="ARBA00022670"/>
    </source>
</evidence>
<feature type="domain" description="Peptidase M28" evidence="21">
    <location>
        <begin position="209"/>
        <end position="383"/>
    </location>
</feature>
<dbReference type="Pfam" id="PF04389">
    <property type="entry name" value="Peptidase_M28"/>
    <property type="match status" value="1"/>
</dbReference>
<keyword evidence="11" id="KW-0378">Hydrolase</keyword>
<evidence type="ECO:0000313" key="23">
    <source>
        <dbReference type="Proteomes" id="UP000190285"/>
    </source>
</evidence>
<evidence type="ECO:0000256" key="20">
    <source>
        <dbReference type="ARBA" id="ARBA00033328"/>
    </source>
</evidence>
<evidence type="ECO:0000256" key="14">
    <source>
        <dbReference type="ARBA" id="ARBA00023034"/>
    </source>
</evidence>
<evidence type="ECO:0000256" key="10">
    <source>
        <dbReference type="ARBA" id="ARBA00022729"/>
    </source>
</evidence>
<dbReference type="GO" id="GO:0006508">
    <property type="term" value="P:proteolysis"/>
    <property type="evidence" value="ECO:0007669"/>
    <property type="project" value="UniProtKB-KW"/>
</dbReference>
<proteinExistence type="predicted"/>
<evidence type="ECO:0000256" key="7">
    <source>
        <dbReference type="ARBA" id="ARBA00022645"/>
    </source>
</evidence>
<comment type="subcellular location">
    <subcellularLocation>
        <location evidence="1">Endoplasmic reticulum</location>
    </subcellularLocation>
    <subcellularLocation>
        <location evidence="3">Golgi apparatus</location>
    </subcellularLocation>
    <subcellularLocation>
        <location evidence="2">Lysosome</location>
    </subcellularLocation>
    <subcellularLocation>
        <location evidence="4">Secreted</location>
    </subcellularLocation>
</comment>
<dbReference type="GO" id="GO:0005576">
    <property type="term" value="C:extracellular region"/>
    <property type="evidence" value="ECO:0007669"/>
    <property type="project" value="UniProtKB-SubCell"/>
</dbReference>
<dbReference type="SUPFAM" id="SSF53187">
    <property type="entry name" value="Zn-dependent exopeptidases"/>
    <property type="match status" value="1"/>
</dbReference>
<evidence type="ECO:0000256" key="4">
    <source>
        <dbReference type="ARBA" id="ARBA00004613"/>
    </source>
</evidence>
<keyword evidence="14" id="KW-0333">Golgi apparatus</keyword>
<keyword evidence="13" id="KW-0862">Zinc</keyword>
<dbReference type="EMBL" id="FUZT01000006">
    <property type="protein sequence ID" value="SKC73527.1"/>
    <property type="molecule type" value="Genomic_DNA"/>
</dbReference>
<keyword evidence="6" id="KW-0964">Secreted</keyword>
<evidence type="ECO:0000259" key="21">
    <source>
        <dbReference type="Pfam" id="PF04389"/>
    </source>
</evidence>
<dbReference type="RefSeq" id="WP_244282097.1">
    <property type="nucleotide sequence ID" value="NZ_FUZT01000006.1"/>
</dbReference>
<evidence type="ECO:0000256" key="16">
    <source>
        <dbReference type="ARBA" id="ARBA00023145"/>
    </source>
</evidence>
<evidence type="ECO:0000256" key="19">
    <source>
        <dbReference type="ARBA" id="ARBA00025833"/>
    </source>
</evidence>
<evidence type="ECO:0000256" key="17">
    <source>
        <dbReference type="ARBA" id="ARBA00023180"/>
    </source>
</evidence>
<dbReference type="Proteomes" id="UP000190285">
    <property type="component" value="Unassembled WGS sequence"/>
</dbReference>
<keyword evidence="8" id="KW-0645">Protease</keyword>
<keyword evidence="15" id="KW-0482">Metalloprotease</keyword>
<dbReference type="GO" id="GO:0005764">
    <property type="term" value="C:lysosome"/>
    <property type="evidence" value="ECO:0007669"/>
    <property type="project" value="UniProtKB-SubCell"/>
</dbReference>
<keyword evidence="18" id="KW-0458">Lysosome</keyword>
<dbReference type="InterPro" id="IPR007484">
    <property type="entry name" value="Peptidase_M28"/>
</dbReference>
<evidence type="ECO:0000256" key="1">
    <source>
        <dbReference type="ARBA" id="ARBA00004240"/>
    </source>
</evidence>
<protein>
    <recommendedName>
        <fullName evidence="5">Carboxypeptidase Q</fullName>
    </recommendedName>
    <alternativeName>
        <fullName evidence="20">Plasma glutamate carboxypeptidase</fullName>
    </alternativeName>
</protein>
<dbReference type="GO" id="GO:0046872">
    <property type="term" value="F:metal ion binding"/>
    <property type="evidence" value="ECO:0007669"/>
    <property type="project" value="UniProtKB-KW"/>
</dbReference>
<reference evidence="22 23" key="1">
    <citation type="submission" date="2017-02" db="EMBL/GenBank/DDBJ databases">
        <authorList>
            <person name="Peterson S.W."/>
        </authorList>
    </citation>
    <scope>NUCLEOTIDE SEQUENCE [LARGE SCALE GENOMIC DNA]</scope>
    <source>
        <strain evidence="22 23">M1</strain>
    </source>
</reference>
<sequence>MISNLDFLQRVAIERPVGTQKNAMLINYIEELFINEGYTVTSLPFDCNVWKCGESVIRIGTVKLSIYASPFSKYFNGTGNVLFISSLEELREKYLKDKILIIYGSLAQSALQPKDFPFYYPDEHKEIITLLERKKPKAIVSLTGKSQFNGMNPFPMFEDGNLLIPTAYASNSLLPRILELIENESTIHLKINSKNKHSESKQLVAFKKNKNSLGKIVICAHMDSKYNTAGTLDNATGVTVLMKLMESLKSVATSFDIDFVPFNSEEYFGVNGQLKYLDYITQQKSEIKLVINIDSPCHKNSKTAISYYNLKKNTISIIDNIIQNHEYIEKGNEWFAGDHCVFAFNKIPCIAVTSSDFYDGALEYTHTPLDTMNTIDYELILPTVSVLIEIIKNFK</sequence>
<evidence type="ECO:0000256" key="6">
    <source>
        <dbReference type="ARBA" id="ARBA00022525"/>
    </source>
</evidence>
<dbReference type="AlphaFoldDB" id="A0A1T5LBV4"/>
<evidence type="ECO:0000256" key="15">
    <source>
        <dbReference type="ARBA" id="ARBA00023049"/>
    </source>
</evidence>
<evidence type="ECO:0000256" key="18">
    <source>
        <dbReference type="ARBA" id="ARBA00023228"/>
    </source>
</evidence>
<dbReference type="InterPro" id="IPR039866">
    <property type="entry name" value="CPQ"/>
</dbReference>
<evidence type="ECO:0000313" key="22">
    <source>
        <dbReference type="EMBL" id="SKC73527.1"/>
    </source>
</evidence>
<evidence type="ECO:0000256" key="12">
    <source>
        <dbReference type="ARBA" id="ARBA00022824"/>
    </source>
</evidence>
<dbReference type="GO" id="GO:0070573">
    <property type="term" value="F:metallodipeptidase activity"/>
    <property type="evidence" value="ECO:0007669"/>
    <property type="project" value="InterPro"/>
</dbReference>
<dbReference type="GO" id="GO:0004180">
    <property type="term" value="F:carboxypeptidase activity"/>
    <property type="evidence" value="ECO:0007669"/>
    <property type="project" value="UniProtKB-KW"/>
</dbReference>
<evidence type="ECO:0000256" key="3">
    <source>
        <dbReference type="ARBA" id="ARBA00004555"/>
    </source>
</evidence>
<gene>
    <name evidence="22" type="ORF">SAMN02194393_02740</name>
</gene>
<keyword evidence="23" id="KW-1185">Reference proteome</keyword>
<keyword evidence="7 22" id="KW-0121">Carboxypeptidase</keyword>
<dbReference type="PANTHER" id="PTHR12053">
    <property type="entry name" value="PROTEASE FAMILY M28 PLASMA GLUTAMATE CARBOXYPEPTIDASE-RELATED"/>
    <property type="match status" value="1"/>
</dbReference>
<evidence type="ECO:0000256" key="9">
    <source>
        <dbReference type="ARBA" id="ARBA00022723"/>
    </source>
</evidence>
<evidence type="ECO:0000256" key="13">
    <source>
        <dbReference type="ARBA" id="ARBA00022833"/>
    </source>
</evidence>
<evidence type="ECO:0000256" key="5">
    <source>
        <dbReference type="ARBA" id="ARBA00014116"/>
    </source>
</evidence>
<evidence type="ECO:0000256" key="2">
    <source>
        <dbReference type="ARBA" id="ARBA00004371"/>
    </source>
</evidence>
<evidence type="ECO:0000256" key="11">
    <source>
        <dbReference type="ARBA" id="ARBA00022801"/>
    </source>
</evidence>
<keyword evidence="17" id="KW-0325">Glycoprotein</keyword>
<keyword evidence="16" id="KW-0865">Zymogen</keyword>
<dbReference type="STRING" id="36842.SAMN02194393_02740"/>